<organism evidence="2 3">
    <name type="scientific">Amorphotheca resinae ATCC 22711</name>
    <dbReference type="NCBI Taxonomy" id="857342"/>
    <lineage>
        <taxon>Eukaryota</taxon>
        <taxon>Fungi</taxon>
        <taxon>Dikarya</taxon>
        <taxon>Ascomycota</taxon>
        <taxon>Pezizomycotina</taxon>
        <taxon>Leotiomycetes</taxon>
        <taxon>Helotiales</taxon>
        <taxon>Amorphothecaceae</taxon>
        <taxon>Amorphotheca</taxon>
    </lineage>
</organism>
<dbReference type="InParanoid" id="A0A2T3B4S5"/>
<dbReference type="AlphaFoldDB" id="A0A2T3B4S5"/>
<gene>
    <name evidence="2" type="ORF">M430DRAFT_27656</name>
</gene>
<keyword evidence="1" id="KW-0732">Signal</keyword>
<feature type="chain" id="PRO_5015630775" evidence="1">
    <location>
        <begin position="23"/>
        <end position="188"/>
    </location>
</feature>
<feature type="signal peptide" evidence="1">
    <location>
        <begin position="1"/>
        <end position="22"/>
    </location>
</feature>
<accession>A0A2T3B4S5</accession>
<evidence type="ECO:0000313" key="3">
    <source>
        <dbReference type="Proteomes" id="UP000241818"/>
    </source>
</evidence>
<dbReference type="GeneID" id="36573761"/>
<evidence type="ECO:0000313" key="2">
    <source>
        <dbReference type="EMBL" id="PSS20631.1"/>
    </source>
</evidence>
<name>A0A2T3B4S5_AMORE</name>
<dbReference type="RefSeq" id="XP_024721901.1">
    <property type="nucleotide sequence ID" value="XM_024865680.1"/>
</dbReference>
<dbReference type="EMBL" id="KZ679010">
    <property type="protein sequence ID" value="PSS20631.1"/>
    <property type="molecule type" value="Genomic_DNA"/>
</dbReference>
<reference evidence="2 3" key="1">
    <citation type="journal article" date="2018" name="New Phytol.">
        <title>Comparative genomics and transcriptomics depict ericoid mycorrhizal fungi as versatile saprotrophs and plant mutualists.</title>
        <authorList>
            <person name="Martino E."/>
            <person name="Morin E."/>
            <person name="Grelet G.A."/>
            <person name="Kuo A."/>
            <person name="Kohler A."/>
            <person name="Daghino S."/>
            <person name="Barry K.W."/>
            <person name="Cichocki N."/>
            <person name="Clum A."/>
            <person name="Dockter R.B."/>
            <person name="Hainaut M."/>
            <person name="Kuo R.C."/>
            <person name="LaButti K."/>
            <person name="Lindahl B.D."/>
            <person name="Lindquist E.A."/>
            <person name="Lipzen A."/>
            <person name="Khouja H.R."/>
            <person name="Magnuson J."/>
            <person name="Murat C."/>
            <person name="Ohm R.A."/>
            <person name="Singer S.W."/>
            <person name="Spatafora J.W."/>
            <person name="Wang M."/>
            <person name="Veneault-Fourrey C."/>
            <person name="Henrissat B."/>
            <person name="Grigoriev I.V."/>
            <person name="Martin F.M."/>
            <person name="Perotto S."/>
        </authorList>
    </citation>
    <scope>NUCLEOTIDE SEQUENCE [LARGE SCALE GENOMIC DNA]</scope>
    <source>
        <strain evidence="2 3">ATCC 22711</strain>
    </source>
</reference>
<proteinExistence type="predicted"/>
<dbReference type="Proteomes" id="UP000241818">
    <property type="component" value="Unassembled WGS sequence"/>
</dbReference>
<evidence type="ECO:0000256" key="1">
    <source>
        <dbReference type="SAM" id="SignalP"/>
    </source>
</evidence>
<keyword evidence="3" id="KW-1185">Reference proteome</keyword>
<protein>
    <submittedName>
        <fullName evidence="2">Uncharacterized protein</fullName>
    </submittedName>
</protein>
<sequence length="188" mass="20731">MISFRFSAFFLFLWAFIAQVSSLPTPSITLQTYSDKSYNYIGQQTVTKGTVPSDDDMKEYATLAYHQMISVNQHEGSRNVPLTMSALYSPAHSTIIFASGVKDAGKKTSVAVSPVYDEAYSHRTYGNCAEMAAIARATTKNVPVNGVISTYGMRASGGEPVGLNPCRDETDFYGCSTYLKYYDIRATW</sequence>